<dbReference type="InterPro" id="IPR019734">
    <property type="entry name" value="TPR_rpt"/>
</dbReference>
<protein>
    <submittedName>
        <fullName evidence="4">Tetratricopeptide repeat protein 37</fullName>
    </submittedName>
</protein>
<dbReference type="GO" id="GO:0006401">
    <property type="term" value="P:RNA catabolic process"/>
    <property type="evidence" value="ECO:0007669"/>
    <property type="project" value="InterPro"/>
</dbReference>
<dbReference type="Gene3D" id="1.25.40.10">
    <property type="entry name" value="Tetratricopeptide repeat domain"/>
    <property type="match status" value="5"/>
</dbReference>
<dbReference type="PANTHER" id="PTHR15704">
    <property type="entry name" value="SUPERKILLER 3 PROTEIN-RELATED"/>
    <property type="match status" value="1"/>
</dbReference>
<feature type="repeat" description="TPR" evidence="3">
    <location>
        <begin position="549"/>
        <end position="582"/>
    </location>
</feature>
<feature type="repeat" description="TPR" evidence="3">
    <location>
        <begin position="515"/>
        <end position="548"/>
    </location>
</feature>
<evidence type="ECO:0000256" key="2">
    <source>
        <dbReference type="ARBA" id="ARBA00022803"/>
    </source>
</evidence>
<sequence length="1234" mass="141603">MSSKESKAVLKEVREAIKGEKFKEAIEKCEALLKDEPKNYMAYLLLGAAYQSTNKTEAAKSLRKAVEFSPTAPTVALQGLANCAPLNELPKIYEQLVDLVPEKYGYYFEKLYAAGLNNRNIADECFNIFKRELKRNEQNEDRRKLVLKYLARIWVSFDFDVPTDDEILYKSGLEEILADSFIDQHLDANKRYLKLLYKQEDYANCFTHACEVTTKYPNDIYAYEWVCKVYCEAREVAKACLEKTDKPIEHYVETLLQINPKASLGLLIKAIQLFENQQYVSARDLLYRVQELQPKYRVALELLARTEMLIGVWGLALPLLKMIGNDNSVEYAMCLSHLSNNEKELQETIELLQKCDKNEEITATMARCYFKLGDKAKLREMNLSICQQAEFLMTPEAAINALQTSSDKDSFEVLFLLSKLYLQLTNYAAALNCMLKATRLQPHSSECFHYLGKIYYDTKDIVRARKCFEKCVNLNPLCESAVNNLSAIYQQLGEEELNEALLLNTLKYMKSEDSKRIHYKLGLHYFNVNKWDDAIQSFRTAIKLDVNCMNYWESLGDAYSERGSYNSAIRVFQKILEMNPTNIYAKLKIALIKSIIRMYPEAIVDFDELLSTHPDYLPGLKGAAEAHFGLANNLKQEHLYGRCKEHLQLAMNYLERTFLSLNDHNMFWLWRLTANVFVQTACMPSSLAYLEVSGQLAKLEEKTALLSRKDLFILASRFYTCAIKLKPNSFIWYEFALCSYYCALHFPDEAVSHLDMATKACKMAINEQSGRWQNWNLLGVINLHQAINKLPLAQHCFIQALNLERKSYTSWTNLGVLYLKLDEIKLANQAFQRAQQSSPIYGNAWIGQAMIAEAIGEEAEALDLFRHCQQFEYHPESSLGYAYWVCKVLTDEEKCKMPHYRHAIDSMFADIVSLDAINWHIKNEEKEATQAALSFQGFLNIRQKHYHLAERAYQQAVESTTAGEERDKLLINLGYLYLKINRPSEAINCFNRVTHASFKAIIGLALAFVRADQHQEAYSVYNSVLKSLTDENEDKAGMILVAMAAMVYGSQGEADTKTILYQCILLKNSPIQALYSACALGILHLDNQLTTTILTELKKYENIEVHCAHIAYLTAQHYAAINKTRKGLTYLLSRVHVFPHCAELRKILANYLLDHFSHASQYHVATSQIAMSSIELLHRNKSKKSDCIEDSKSLLIASRALRPINKIRSLKLIQHAIRLHPQNENAWRALQEVH</sequence>
<name>W8BBM6_CERCA</name>
<dbReference type="Pfam" id="PF13432">
    <property type="entry name" value="TPR_16"/>
    <property type="match status" value="2"/>
</dbReference>
<reference evidence="4" key="1">
    <citation type="submission" date="2013-07" db="EMBL/GenBank/DDBJ databases">
        <authorList>
            <person name="Geib S."/>
        </authorList>
    </citation>
    <scope>NUCLEOTIDE SEQUENCE</scope>
</reference>
<keyword evidence="2 3" id="KW-0802">TPR repeat</keyword>
<dbReference type="GO" id="GO:0055087">
    <property type="term" value="C:Ski complex"/>
    <property type="evidence" value="ECO:0007669"/>
    <property type="project" value="InterPro"/>
</dbReference>
<dbReference type="AlphaFoldDB" id="W8BBM6"/>
<dbReference type="OrthoDB" id="421075at2759"/>
<gene>
    <name evidence="4" type="primary">TTC37</name>
</gene>
<organism evidence="4">
    <name type="scientific">Ceratitis capitata</name>
    <name type="common">Mediterranean fruit fly</name>
    <name type="synonym">Tephritis capitata</name>
    <dbReference type="NCBI Taxonomy" id="7213"/>
    <lineage>
        <taxon>Eukaryota</taxon>
        <taxon>Metazoa</taxon>
        <taxon>Ecdysozoa</taxon>
        <taxon>Arthropoda</taxon>
        <taxon>Hexapoda</taxon>
        <taxon>Insecta</taxon>
        <taxon>Pterygota</taxon>
        <taxon>Neoptera</taxon>
        <taxon>Endopterygota</taxon>
        <taxon>Diptera</taxon>
        <taxon>Brachycera</taxon>
        <taxon>Muscomorpha</taxon>
        <taxon>Tephritoidea</taxon>
        <taxon>Tephritidae</taxon>
        <taxon>Ceratitis</taxon>
        <taxon>Ceratitis</taxon>
    </lineage>
</organism>
<accession>W8BBM6</accession>
<dbReference type="Pfam" id="PF07719">
    <property type="entry name" value="TPR_2"/>
    <property type="match status" value="1"/>
</dbReference>
<keyword evidence="1" id="KW-0677">Repeat</keyword>
<feature type="repeat" description="TPR" evidence="3">
    <location>
        <begin position="445"/>
        <end position="478"/>
    </location>
</feature>
<evidence type="ECO:0000256" key="3">
    <source>
        <dbReference type="PROSITE-ProRule" id="PRU00339"/>
    </source>
</evidence>
<dbReference type="PROSITE" id="PS50293">
    <property type="entry name" value="TPR_REGION"/>
    <property type="match status" value="1"/>
</dbReference>
<dbReference type="Pfam" id="PF13181">
    <property type="entry name" value="TPR_8"/>
    <property type="match status" value="3"/>
</dbReference>
<dbReference type="PANTHER" id="PTHR15704:SF7">
    <property type="entry name" value="SUPERKILLER COMPLEX PROTEIN 3"/>
    <property type="match status" value="1"/>
</dbReference>
<evidence type="ECO:0000256" key="1">
    <source>
        <dbReference type="ARBA" id="ARBA00022737"/>
    </source>
</evidence>
<reference evidence="4" key="2">
    <citation type="journal article" date="2014" name="BMC Genomics">
        <title>A genomic perspective to assessing quality of mass-reared SIT flies used in Mediterranean fruit fly (Ceratitis capitata) eradication in California.</title>
        <authorList>
            <person name="Calla B."/>
            <person name="Hall B."/>
            <person name="Hou S."/>
            <person name="Geib S.M."/>
        </authorList>
    </citation>
    <scope>NUCLEOTIDE SEQUENCE</scope>
</reference>
<feature type="repeat" description="TPR" evidence="3">
    <location>
        <begin position="808"/>
        <end position="841"/>
    </location>
</feature>
<dbReference type="SMART" id="SM00028">
    <property type="entry name" value="TPR"/>
    <property type="match status" value="11"/>
</dbReference>
<dbReference type="SUPFAM" id="SSF48452">
    <property type="entry name" value="TPR-like"/>
    <property type="match status" value="4"/>
</dbReference>
<dbReference type="PROSITE" id="PS50005">
    <property type="entry name" value="TPR"/>
    <property type="match status" value="5"/>
</dbReference>
<dbReference type="InterPro" id="IPR011990">
    <property type="entry name" value="TPR-like_helical_dom_sf"/>
</dbReference>
<dbReference type="InterPro" id="IPR013105">
    <property type="entry name" value="TPR_2"/>
</dbReference>
<proteinExistence type="evidence at transcript level"/>
<dbReference type="EMBL" id="GAMC01010483">
    <property type="protein sequence ID" value="JAB96072.1"/>
    <property type="molecule type" value="mRNA"/>
</dbReference>
<dbReference type="InterPro" id="IPR039226">
    <property type="entry name" value="Ski3/TTC37"/>
</dbReference>
<evidence type="ECO:0000313" key="4">
    <source>
        <dbReference type="EMBL" id="JAB96072.1"/>
    </source>
</evidence>
<feature type="repeat" description="TPR" evidence="3">
    <location>
        <begin position="411"/>
        <end position="444"/>
    </location>
</feature>